<evidence type="ECO:0000313" key="2">
    <source>
        <dbReference type="Proteomes" id="UP000734854"/>
    </source>
</evidence>
<dbReference type="Pfam" id="PF14009">
    <property type="entry name" value="PADRE"/>
    <property type="match status" value="1"/>
</dbReference>
<sequence length="145" mass="15543">MGNCQTTDVAAVVIQHPDGTKQKASCPLSASRIMAANPGHYVAVVITVVAQRRSCSAPSAAVTADELCGKAVRYLKLLAPDEPLQVDHFYRLVSFEDVLREFGTKRQVRLSKLVATKNEIIKRPCDGESNVAASSSSVSSNILTV</sequence>
<dbReference type="Proteomes" id="UP000734854">
    <property type="component" value="Unassembled WGS sequence"/>
</dbReference>
<keyword evidence="2" id="KW-1185">Reference proteome</keyword>
<protein>
    <submittedName>
        <fullName evidence="1">Uncharacterized protein</fullName>
    </submittedName>
</protein>
<dbReference type="EMBL" id="JACMSC010000019">
    <property type="protein sequence ID" value="KAG6473380.1"/>
    <property type="molecule type" value="Genomic_DNA"/>
</dbReference>
<name>A0A8J5C5L7_ZINOF</name>
<dbReference type="PANTHER" id="PTHR33413">
    <property type="entry name" value="EXPRESSED PROTEIN"/>
    <property type="match status" value="1"/>
</dbReference>
<dbReference type="AlphaFoldDB" id="A0A8J5C5L7"/>
<comment type="caution">
    <text evidence="1">The sequence shown here is derived from an EMBL/GenBank/DDBJ whole genome shotgun (WGS) entry which is preliminary data.</text>
</comment>
<accession>A0A8J5C5L7</accession>
<dbReference type="PANTHER" id="PTHR33413:SF1">
    <property type="entry name" value="EXPRESSED PROTEIN"/>
    <property type="match status" value="1"/>
</dbReference>
<proteinExistence type="predicted"/>
<gene>
    <name evidence="1" type="ORF">ZIOFF_067295</name>
</gene>
<organism evidence="1 2">
    <name type="scientific">Zingiber officinale</name>
    <name type="common">Ginger</name>
    <name type="synonym">Amomum zingiber</name>
    <dbReference type="NCBI Taxonomy" id="94328"/>
    <lineage>
        <taxon>Eukaryota</taxon>
        <taxon>Viridiplantae</taxon>
        <taxon>Streptophyta</taxon>
        <taxon>Embryophyta</taxon>
        <taxon>Tracheophyta</taxon>
        <taxon>Spermatophyta</taxon>
        <taxon>Magnoliopsida</taxon>
        <taxon>Liliopsida</taxon>
        <taxon>Zingiberales</taxon>
        <taxon>Zingiberaceae</taxon>
        <taxon>Zingiber</taxon>
    </lineage>
</organism>
<evidence type="ECO:0000313" key="1">
    <source>
        <dbReference type="EMBL" id="KAG6473380.1"/>
    </source>
</evidence>
<dbReference type="InterPro" id="IPR025322">
    <property type="entry name" value="PADRE_dom"/>
</dbReference>
<reference evidence="1 2" key="1">
    <citation type="submission" date="2020-08" db="EMBL/GenBank/DDBJ databases">
        <title>Plant Genome Project.</title>
        <authorList>
            <person name="Zhang R.-G."/>
        </authorList>
    </citation>
    <scope>NUCLEOTIDE SEQUENCE [LARGE SCALE GENOMIC DNA]</scope>
    <source>
        <tissue evidence="1">Rhizome</tissue>
    </source>
</reference>